<keyword evidence="3" id="KW-1185">Reference proteome</keyword>
<proteinExistence type="predicted"/>
<dbReference type="Gene3D" id="3.30.70.1060">
    <property type="entry name" value="Dimeric alpha+beta barrel"/>
    <property type="match status" value="1"/>
</dbReference>
<reference evidence="2" key="2">
    <citation type="submission" date="2020-02" db="EMBL/GenBank/DDBJ databases">
        <authorList>
            <person name="Gilchrist C.L.M."/>
            <person name="Chooi Y.-H."/>
        </authorList>
    </citation>
    <scope>NUCLEOTIDE SEQUENCE</scope>
    <source>
        <strain evidence="2">MST-FP2251</strain>
    </source>
</reference>
<feature type="domain" description="YCII-related" evidence="1">
    <location>
        <begin position="45"/>
        <end position="138"/>
    </location>
</feature>
<dbReference type="AlphaFoldDB" id="A0AAD4GRA3"/>
<dbReference type="EMBL" id="VCAU01000079">
    <property type="protein sequence ID" value="KAF9886317.1"/>
    <property type="molecule type" value="Genomic_DNA"/>
</dbReference>
<comment type="caution">
    <text evidence="2">The sequence shown here is derived from an EMBL/GenBank/DDBJ whole genome shotgun (WGS) entry which is preliminary data.</text>
</comment>
<protein>
    <recommendedName>
        <fullName evidence="1">YCII-related domain-containing protein</fullName>
    </recommendedName>
</protein>
<organism evidence="2 3">
    <name type="scientific">Aspergillus nanangensis</name>
    <dbReference type="NCBI Taxonomy" id="2582783"/>
    <lineage>
        <taxon>Eukaryota</taxon>
        <taxon>Fungi</taxon>
        <taxon>Dikarya</taxon>
        <taxon>Ascomycota</taxon>
        <taxon>Pezizomycotina</taxon>
        <taxon>Eurotiomycetes</taxon>
        <taxon>Eurotiomycetidae</taxon>
        <taxon>Eurotiales</taxon>
        <taxon>Aspergillaceae</taxon>
        <taxon>Aspergillus</taxon>
        <taxon>Aspergillus subgen. Circumdati</taxon>
    </lineage>
</organism>
<dbReference type="Pfam" id="PF03795">
    <property type="entry name" value="YCII"/>
    <property type="match status" value="1"/>
</dbReference>
<accession>A0AAD4GRA3</accession>
<dbReference type="Proteomes" id="UP001194746">
    <property type="component" value="Unassembled WGS sequence"/>
</dbReference>
<evidence type="ECO:0000313" key="2">
    <source>
        <dbReference type="EMBL" id="KAF9886317.1"/>
    </source>
</evidence>
<dbReference type="InterPro" id="IPR051807">
    <property type="entry name" value="Sec-metab_biosynth-assoc"/>
</dbReference>
<sequence length="147" mass="16279">MSVYRLALRSQMALIPKRSIFQGLPELRPIGRRAMATSSQKKQEFLCILPDKPNALNLRKQVRPTHLEDIKPLVASGRVVVGGAMVEKHPAAGEGVPFKGSMMIYTGETIEDVRAVLLNDIYATSGVWDLEKVQIIPFISAIRQPLS</sequence>
<dbReference type="InterPro" id="IPR005545">
    <property type="entry name" value="YCII"/>
</dbReference>
<dbReference type="SUPFAM" id="SSF54909">
    <property type="entry name" value="Dimeric alpha+beta barrel"/>
    <property type="match status" value="1"/>
</dbReference>
<dbReference type="PANTHER" id="PTHR33606">
    <property type="entry name" value="PROTEIN YCII"/>
    <property type="match status" value="1"/>
</dbReference>
<dbReference type="PANTHER" id="PTHR33606:SF3">
    <property type="entry name" value="PROTEIN YCII"/>
    <property type="match status" value="1"/>
</dbReference>
<evidence type="ECO:0000313" key="3">
    <source>
        <dbReference type="Proteomes" id="UP001194746"/>
    </source>
</evidence>
<name>A0AAD4GRA3_ASPNN</name>
<gene>
    <name evidence="2" type="ORF">FE257_011576</name>
</gene>
<dbReference type="InterPro" id="IPR011008">
    <property type="entry name" value="Dimeric_a/b-barrel"/>
</dbReference>
<evidence type="ECO:0000259" key="1">
    <source>
        <dbReference type="Pfam" id="PF03795"/>
    </source>
</evidence>
<reference evidence="2" key="1">
    <citation type="journal article" date="2019" name="Beilstein J. Org. Chem.">
        <title>Nanangenines: drimane sesquiterpenoids as the dominant metabolite cohort of a novel Australian fungus, Aspergillus nanangensis.</title>
        <authorList>
            <person name="Lacey H.J."/>
            <person name="Gilchrist C.L.M."/>
            <person name="Crombie A."/>
            <person name="Kalaitzis J.A."/>
            <person name="Vuong D."/>
            <person name="Rutledge P.J."/>
            <person name="Turner P."/>
            <person name="Pitt J.I."/>
            <person name="Lacey E."/>
            <person name="Chooi Y.H."/>
            <person name="Piggott A.M."/>
        </authorList>
    </citation>
    <scope>NUCLEOTIDE SEQUENCE</scope>
    <source>
        <strain evidence="2">MST-FP2251</strain>
    </source>
</reference>